<dbReference type="InterPro" id="IPR029044">
    <property type="entry name" value="Nucleotide-diphossugar_trans"/>
</dbReference>
<name>A0A0A8J672_ECOLX</name>
<comment type="similarity">
    <text evidence="1">Belongs to the glycosyltransferase 2 family.</text>
</comment>
<proteinExistence type="inferred from homology"/>
<protein>
    <submittedName>
        <fullName evidence="5">Amylovoran biosynthesis protein</fullName>
    </submittedName>
    <submittedName>
        <fullName evidence="6">Putative glycosyltransferase</fullName>
    </submittedName>
</protein>
<evidence type="ECO:0000313" key="6">
    <source>
        <dbReference type="EMBL" id="BAQ01761.1"/>
    </source>
</evidence>
<evidence type="ECO:0000259" key="4">
    <source>
        <dbReference type="Pfam" id="PF00535"/>
    </source>
</evidence>
<evidence type="ECO:0000256" key="2">
    <source>
        <dbReference type="ARBA" id="ARBA00022676"/>
    </source>
</evidence>
<dbReference type="EMBL" id="AB812075">
    <property type="protein sequence ID" value="BAQ01950.1"/>
    <property type="molecule type" value="Genomic_DNA"/>
</dbReference>
<evidence type="ECO:0000313" key="7">
    <source>
        <dbReference type="EMBL" id="BAQ01950.1"/>
    </source>
</evidence>
<dbReference type="Pfam" id="PF00535">
    <property type="entry name" value="Glycos_transf_2"/>
    <property type="match status" value="1"/>
</dbReference>
<evidence type="ECO:0000256" key="3">
    <source>
        <dbReference type="ARBA" id="ARBA00022679"/>
    </source>
</evidence>
<reference evidence="6" key="1">
    <citation type="journal article" date="2014" name="DNA Res.">
        <title>A complete view of the genetic diversity of the Escherichia coli O-antigen biosynthesis gene cluster.</title>
        <authorList>
            <person name="Iguchi A."/>
            <person name="Iyoda S."/>
            <person name="Kikuchi T."/>
            <person name="Ogura Y."/>
            <person name="Katsura K."/>
            <person name="Ohnishi M."/>
            <person name="Hayashi T."/>
            <person name="Thomson N.R."/>
        </authorList>
    </citation>
    <scope>NUCLEOTIDE SEQUENCE</scope>
    <source>
        <strain evidence="6">14097</strain>
        <strain evidence="7">E54071</strain>
    </source>
</reference>
<gene>
    <name evidence="5" type="primary">amsE</name>
</gene>
<evidence type="ECO:0000313" key="5">
    <source>
        <dbReference type="EMBL" id="AIG62745.1"/>
    </source>
</evidence>
<dbReference type="Gene3D" id="3.90.550.10">
    <property type="entry name" value="Spore Coat Polysaccharide Biosynthesis Protein SpsA, Chain A"/>
    <property type="match status" value="1"/>
</dbReference>
<sequence length="279" mass="32692">MSDVIMHDKKTEEFSVLMSLYCNEKPEFLNQCLISIHEQSVKPNEIIIVYDGYIPAELDNVVIEWSKVLPVKVCKLHTNMGLGDALNFGIKHCNNELIARMDTDDICAKDRFKLQLQYFNENPTLTLIGGGIEEYDEEMQVLRGTRFTKEKHADIVKYACFKNPFNHMTVMFKKKDIQSVGGYKKHLLMEDYNLWLRLLNNGYKTYNLPEILVYARTGINMVRKRRGMSYFKSEIQLFKLKRMLNCNSYSKNCVIFLIRVLPRFLPVSVLSIVYKIMRK</sequence>
<dbReference type="EMBL" id="KJ778799">
    <property type="protein sequence ID" value="AIG62745.1"/>
    <property type="molecule type" value="Genomic_DNA"/>
</dbReference>
<dbReference type="GO" id="GO:0016757">
    <property type="term" value="F:glycosyltransferase activity"/>
    <property type="evidence" value="ECO:0007669"/>
    <property type="project" value="UniProtKB-KW"/>
</dbReference>
<dbReference type="PANTHER" id="PTHR43685">
    <property type="entry name" value="GLYCOSYLTRANSFERASE"/>
    <property type="match status" value="1"/>
</dbReference>
<dbReference type="InterPro" id="IPR050834">
    <property type="entry name" value="Glycosyltransf_2"/>
</dbReference>
<dbReference type="InterPro" id="IPR001173">
    <property type="entry name" value="Glyco_trans_2-like"/>
</dbReference>
<reference evidence="5" key="2">
    <citation type="journal article" date="2016" name="PLoS ONE">
        <title>Comparison of O-Antigen Gene Clusters of All O-Serogroups of Escherichia coli and Proposal for Adopting a New Nomenclature for O-Typing.</title>
        <authorList>
            <person name="DebRoy C."/>
            <person name="Fratamico P.M."/>
            <person name="Yan X."/>
            <person name="Baranzoni G."/>
            <person name="Liu Y."/>
            <person name="Needleman D.S."/>
            <person name="Tebbs R."/>
            <person name="O'Connell C.D."/>
            <person name="Allred A."/>
            <person name="Swimley M."/>
            <person name="Mwangi M."/>
            <person name="Kapur V."/>
            <person name="Raygoza Garay J.A."/>
            <person name="Roberts E.L."/>
            <person name="Katani R."/>
        </authorList>
    </citation>
    <scope>NUCLEOTIDE SEQUENCE</scope>
    <source>
        <strain evidence="5">E54071-88</strain>
    </source>
</reference>
<dbReference type="AlphaFoldDB" id="A0A0A8J672"/>
<accession>A0A0A8J672</accession>
<organism evidence="6">
    <name type="scientific">Escherichia coli</name>
    <dbReference type="NCBI Taxonomy" id="562"/>
    <lineage>
        <taxon>Bacteria</taxon>
        <taxon>Pseudomonadati</taxon>
        <taxon>Pseudomonadota</taxon>
        <taxon>Gammaproteobacteria</taxon>
        <taxon>Enterobacterales</taxon>
        <taxon>Enterobacteriaceae</taxon>
        <taxon>Escherichia</taxon>
    </lineage>
</organism>
<dbReference type="RefSeq" id="WP_001286120.1">
    <property type="nucleotide sequence ID" value="NZ_BFKK01000025.1"/>
</dbReference>
<feature type="domain" description="Glycosyltransferase 2-like" evidence="4">
    <location>
        <begin position="22"/>
        <end position="153"/>
    </location>
</feature>
<keyword evidence="3 6" id="KW-0808">Transferase</keyword>
<keyword evidence="2" id="KW-0328">Glycosyltransferase</keyword>
<dbReference type="PANTHER" id="PTHR43685:SF5">
    <property type="entry name" value="GLYCOSYLTRANSFERASE EPSE-RELATED"/>
    <property type="match status" value="1"/>
</dbReference>
<dbReference type="SUPFAM" id="SSF53448">
    <property type="entry name" value="Nucleotide-diphospho-sugar transferases"/>
    <property type="match status" value="1"/>
</dbReference>
<dbReference type="EMBL" id="AB812063">
    <property type="protein sequence ID" value="BAQ01761.1"/>
    <property type="molecule type" value="Genomic_DNA"/>
</dbReference>
<evidence type="ECO:0000256" key="1">
    <source>
        <dbReference type="ARBA" id="ARBA00006739"/>
    </source>
</evidence>